<evidence type="ECO:0000259" key="2">
    <source>
        <dbReference type="Pfam" id="PF00535"/>
    </source>
</evidence>
<protein>
    <recommendedName>
        <fullName evidence="2">Glycosyltransferase 2-like domain-containing protein</fullName>
    </recommendedName>
</protein>
<feature type="domain" description="Glycosyltransferase 2-like" evidence="2">
    <location>
        <begin position="64"/>
        <end position="219"/>
    </location>
</feature>
<dbReference type="PANTHER" id="PTHR48090">
    <property type="entry name" value="UNDECAPRENYL-PHOSPHATE 4-DEOXY-4-FORMAMIDO-L-ARABINOSE TRANSFERASE-RELATED"/>
    <property type="match status" value="1"/>
</dbReference>
<evidence type="ECO:0000256" key="1">
    <source>
        <dbReference type="ARBA" id="ARBA00006739"/>
    </source>
</evidence>
<dbReference type="EMBL" id="BAAAHH010000034">
    <property type="protein sequence ID" value="GAA0964402.1"/>
    <property type="molecule type" value="Genomic_DNA"/>
</dbReference>
<reference evidence="3 4" key="1">
    <citation type="journal article" date="2019" name="Int. J. Syst. Evol. Microbiol.">
        <title>The Global Catalogue of Microorganisms (GCM) 10K type strain sequencing project: providing services to taxonomists for standard genome sequencing and annotation.</title>
        <authorList>
            <consortium name="The Broad Institute Genomics Platform"/>
            <consortium name="The Broad Institute Genome Sequencing Center for Infectious Disease"/>
            <person name="Wu L."/>
            <person name="Ma J."/>
        </authorList>
    </citation>
    <scope>NUCLEOTIDE SEQUENCE [LARGE SCALE GENOMIC DNA]</scope>
    <source>
        <strain evidence="3 4">JCM 10696</strain>
    </source>
</reference>
<organism evidence="3 4">
    <name type="scientific">Actinocorallia libanotica</name>
    <dbReference type="NCBI Taxonomy" id="46162"/>
    <lineage>
        <taxon>Bacteria</taxon>
        <taxon>Bacillati</taxon>
        <taxon>Actinomycetota</taxon>
        <taxon>Actinomycetes</taxon>
        <taxon>Streptosporangiales</taxon>
        <taxon>Thermomonosporaceae</taxon>
        <taxon>Actinocorallia</taxon>
    </lineage>
</organism>
<evidence type="ECO:0000313" key="4">
    <source>
        <dbReference type="Proteomes" id="UP001500665"/>
    </source>
</evidence>
<dbReference type="InterPro" id="IPR029044">
    <property type="entry name" value="Nucleotide-diphossugar_trans"/>
</dbReference>
<dbReference type="InterPro" id="IPR001173">
    <property type="entry name" value="Glyco_trans_2-like"/>
</dbReference>
<evidence type="ECO:0000313" key="3">
    <source>
        <dbReference type="EMBL" id="GAA0964402.1"/>
    </source>
</evidence>
<sequence length="306" mass="34000">MGEDSQGCLNIMRVAYIKEGRHPHPTGALMNTQHSLGPATLSQTPRRNRLDLSRRRTQWPTVTAVIPTLNEADNLRWLLPRLASVDEVVIVDGESTDGTVEVVRLLRPDAVIIVEPPTGKGTAMRTGMAAATSEVIVMLDADGSMDPAEFDSFLSLLCRGFEFVKGSRYSCGGGSDDLTWLRDKGNLWLTRTANVLYGQKWTDLCYGYVAMRRNVVEKLHLKSTGFEIETEICVNAVRAGLKVAEVASHESHRRFGESNLNTFRDGWRVLKTMIRLRFAGKLEESHLHPQQPFEPVVGNLAAARAK</sequence>
<dbReference type="PANTHER" id="PTHR48090:SF7">
    <property type="entry name" value="RFBJ PROTEIN"/>
    <property type="match status" value="1"/>
</dbReference>
<dbReference type="InterPro" id="IPR050256">
    <property type="entry name" value="Glycosyltransferase_2"/>
</dbReference>
<dbReference type="Pfam" id="PF00535">
    <property type="entry name" value="Glycos_transf_2"/>
    <property type="match status" value="1"/>
</dbReference>
<name>A0ABN1RUW8_9ACTN</name>
<dbReference type="CDD" id="cd04179">
    <property type="entry name" value="DPM_DPG-synthase_like"/>
    <property type="match status" value="1"/>
</dbReference>
<comment type="similarity">
    <text evidence="1">Belongs to the glycosyltransferase 2 family.</text>
</comment>
<proteinExistence type="inferred from homology"/>
<dbReference type="Proteomes" id="UP001500665">
    <property type="component" value="Unassembled WGS sequence"/>
</dbReference>
<gene>
    <name evidence="3" type="ORF">GCM10009550_62150</name>
</gene>
<keyword evidence="4" id="KW-1185">Reference proteome</keyword>
<comment type="caution">
    <text evidence="3">The sequence shown here is derived from an EMBL/GenBank/DDBJ whole genome shotgun (WGS) entry which is preliminary data.</text>
</comment>
<accession>A0ABN1RUW8</accession>
<dbReference type="SUPFAM" id="SSF53448">
    <property type="entry name" value="Nucleotide-diphospho-sugar transferases"/>
    <property type="match status" value="1"/>
</dbReference>
<dbReference type="Gene3D" id="3.90.550.10">
    <property type="entry name" value="Spore Coat Polysaccharide Biosynthesis Protein SpsA, Chain A"/>
    <property type="match status" value="1"/>
</dbReference>